<organism evidence="2 3">
    <name type="scientific">Oryza rufipogon</name>
    <name type="common">Brownbeard rice</name>
    <name type="synonym">Asian wild rice</name>
    <dbReference type="NCBI Taxonomy" id="4529"/>
    <lineage>
        <taxon>Eukaryota</taxon>
        <taxon>Viridiplantae</taxon>
        <taxon>Streptophyta</taxon>
        <taxon>Embryophyta</taxon>
        <taxon>Tracheophyta</taxon>
        <taxon>Spermatophyta</taxon>
        <taxon>Magnoliopsida</taxon>
        <taxon>Liliopsida</taxon>
        <taxon>Poales</taxon>
        <taxon>Poaceae</taxon>
        <taxon>BOP clade</taxon>
        <taxon>Oryzoideae</taxon>
        <taxon>Oryzeae</taxon>
        <taxon>Oryzinae</taxon>
        <taxon>Oryza</taxon>
    </lineage>
</organism>
<dbReference type="AlphaFoldDB" id="A0A0E0PQ88"/>
<reference evidence="2" key="2">
    <citation type="submission" date="2015-06" db="UniProtKB">
        <authorList>
            <consortium name="EnsemblPlants"/>
        </authorList>
    </citation>
    <scope>IDENTIFICATION</scope>
</reference>
<evidence type="ECO:0000313" key="3">
    <source>
        <dbReference type="Proteomes" id="UP000008022"/>
    </source>
</evidence>
<dbReference type="Gramene" id="ORUFI05G24990.1">
    <property type="protein sequence ID" value="ORUFI05G24990.1"/>
    <property type="gene ID" value="ORUFI05G24990"/>
</dbReference>
<feature type="compositionally biased region" description="Gly residues" evidence="1">
    <location>
        <begin position="81"/>
        <end position="95"/>
    </location>
</feature>
<reference evidence="3" key="1">
    <citation type="submission" date="2013-06" db="EMBL/GenBank/DDBJ databases">
        <authorList>
            <person name="Zhao Q."/>
        </authorList>
    </citation>
    <scope>NUCLEOTIDE SEQUENCE</scope>
    <source>
        <strain evidence="3">cv. W1943</strain>
    </source>
</reference>
<evidence type="ECO:0000313" key="2">
    <source>
        <dbReference type="EnsemblPlants" id="ORUFI05G24990.1"/>
    </source>
</evidence>
<dbReference type="EnsemblPlants" id="ORUFI05G24990.1">
    <property type="protein sequence ID" value="ORUFI05G24990.1"/>
    <property type="gene ID" value="ORUFI05G24990"/>
</dbReference>
<proteinExistence type="predicted"/>
<keyword evidence="3" id="KW-1185">Reference proteome</keyword>
<dbReference type="HOGENOM" id="CLU_2100933_0_0_1"/>
<evidence type="ECO:0000256" key="1">
    <source>
        <dbReference type="SAM" id="MobiDB-lite"/>
    </source>
</evidence>
<accession>A0A0E0PQ88</accession>
<feature type="region of interest" description="Disordered" evidence="1">
    <location>
        <begin position="56"/>
        <end position="116"/>
    </location>
</feature>
<sequence>MFPRFVIRNSPRFASCVGDSSGGNLAATAPLQLSSLPRRRLSEWPAKLAGLAAAVTPGSGAEDQKMEPATSMPASRRVHGRGGGGEGAAGSGPEAGGMALATTSSSGAAELGSGRI</sequence>
<dbReference type="Proteomes" id="UP000008022">
    <property type="component" value="Unassembled WGS sequence"/>
</dbReference>
<protein>
    <submittedName>
        <fullName evidence="2">Uncharacterized protein</fullName>
    </submittedName>
</protein>
<name>A0A0E0PQ88_ORYRU</name>